<reference evidence="2 3" key="1">
    <citation type="submission" date="2018-06" db="EMBL/GenBank/DDBJ databases">
        <authorList>
            <consortium name="Pathogen Informatics"/>
            <person name="Doyle S."/>
        </authorList>
    </citation>
    <scope>NUCLEOTIDE SEQUENCE [LARGE SCALE GENOMIC DNA]</scope>
    <source>
        <strain evidence="2 3">NCTC10738</strain>
    </source>
</reference>
<dbReference type="AlphaFoldDB" id="A0A380BST7"/>
<protein>
    <submittedName>
        <fullName evidence="2">Suppressor of fused protein (SUFU)</fullName>
    </submittedName>
</protein>
<organism evidence="2 3">
    <name type="scientific">Shewanella algae</name>
    <dbReference type="NCBI Taxonomy" id="38313"/>
    <lineage>
        <taxon>Bacteria</taxon>
        <taxon>Pseudomonadati</taxon>
        <taxon>Pseudomonadota</taxon>
        <taxon>Gammaproteobacteria</taxon>
        <taxon>Alteromonadales</taxon>
        <taxon>Shewanellaceae</taxon>
        <taxon>Shewanella</taxon>
    </lineage>
</organism>
<keyword evidence="3" id="KW-1185">Reference proteome</keyword>
<dbReference type="Proteomes" id="UP000254069">
    <property type="component" value="Unassembled WGS sequence"/>
</dbReference>
<evidence type="ECO:0000259" key="1">
    <source>
        <dbReference type="Pfam" id="PF05076"/>
    </source>
</evidence>
<dbReference type="Pfam" id="PF05076">
    <property type="entry name" value="SUFU"/>
    <property type="match status" value="1"/>
</dbReference>
<dbReference type="RefSeq" id="WP_062793447.1">
    <property type="nucleotide sequence ID" value="NZ_AP024614.1"/>
</dbReference>
<accession>A0A380BST7</accession>
<proteinExistence type="predicted"/>
<dbReference type="EMBL" id="UGYO01000002">
    <property type="protein sequence ID" value="SUJ05293.1"/>
    <property type="molecule type" value="Genomic_DNA"/>
</dbReference>
<sequence>MTEVNQEILWDNVYDARTAVFEKKFGLFPDEILKLGHMTGVWPGGGLFKSKASELGDDLWLYTTFGLTNPDMPTQYLPQNINQTDGNIELTLTKKETVPVYPERPGYGYEIIVITQGEADWPLGLLQWAVNAEMLNDADLLGRVKKYNGLTIEDVMVGDGDYVNVLITQAHSPLPGSFTLPNGEGQLLIATVITDDEMAWSMKNGRDKLLAKLLASNDKQVSVINRPSVLNPASINYSDIDNREQAEELAAQGMLRKTYLFPLEFGGQDDPMNVVYLPKTASLSKKVFDQQVMELAQQGNISNYSASPNYQADSFIPESIDIVADGEAGISTRIEVW</sequence>
<dbReference type="GeneID" id="93809359"/>
<dbReference type="InterPro" id="IPR020941">
    <property type="entry name" value="SUFU-like_domain"/>
</dbReference>
<evidence type="ECO:0000313" key="2">
    <source>
        <dbReference type="EMBL" id="SUJ05293.1"/>
    </source>
</evidence>
<name>A0A380BST7_9GAMM</name>
<gene>
    <name evidence="2" type="ORF">NCTC10738_03794</name>
</gene>
<evidence type="ECO:0000313" key="3">
    <source>
        <dbReference type="Proteomes" id="UP000254069"/>
    </source>
</evidence>
<feature type="domain" description="Suppressor of fused-like" evidence="1">
    <location>
        <begin position="57"/>
        <end position="226"/>
    </location>
</feature>